<feature type="transmembrane region" description="Helical" evidence="1">
    <location>
        <begin position="418"/>
        <end position="439"/>
    </location>
</feature>
<feature type="transmembrane region" description="Helical" evidence="1">
    <location>
        <begin position="123"/>
        <end position="143"/>
    </location>
</feature>
<feature type="transmembrane region" description="Helical" evidence="1">
    <location>
        <begin position="189"/>
        <end position="207"/>
    </location>
</feature>
<evidence type="ECO:0000256" key="1">
    <source>
        <dbReference type="SAM" id="Phobius"/>
    </source>
</evidence>
<name>A0A401INX6_APHSA</name>
<sequence>MSHGKLEILKIMKFNKFFKFFSTEALYYLAIFIISIVIYFLILTIGIPTKLSQILLSQDITGLFIGSVIFLYFAYLPSGWIGTLTSFSGTLILFAIQLSGLWRSGLNLSGYVMAGLLTMTDTVAYYSSALNLLEGGIFSNIASWRPLAHGVLASLLGLTGQNFQITIALLVLITAIACFLLASEVQRSHGTGAAALLLTILFFYYRIYLGTASTESLGLGLGAIGLALLWRGTIEQGSKCCLLGLFILTLALNTRAGTFFILPALILWGGWLFRGSSRLSGRFLLGGFSVVFLGFLCNSLIFKLVAPADATPFSNFSYSLYGLITGGNWQSVFVQHPELKNFNDVQASQKVYELVLEALRAEPLGLVRGFLRAWKNFLWDDFVFSFISSAKVSKVNIILQLLTLVALFNAYRQRQTPICSFILVTTTGILLSVPFIPPWDAGMRPYMATIPFIAILPALGLAVLAHKMSWPRLLLVPTHPKNSSFLWIFGLALALLTTLGTISTKLLSHPPQFAEISCSKTTEIIYFRNSGGSSINLVADKSIRQTNVPNITISDFRKILEQYRTRQIAHPGVPQLTKELSQLSPNTTIINKINLETGEMVWVVTQSPSVSQGIAAACGKFAVAPHSNLVEDSYLRYIFYADSITGTKK</sequence>
<feature type="transmembrane region" description="Helical" evidence="1">
    <location>
        <begin position="25"/>
        <end position="47"/>
    </location>
</feature>
<comment type="caution">
    <text evidence="2">The sequence shown here is derived from an EMBL/GenBank/DDBJ whole genome shotgun (WGS) entry which is preliminary data.</text>
</comment>
<feature type="transmembrane region" description="Helical" evidence="1">
    <location>
        <begin position="213"/>
        <end position="230"/>
    </location>
</feature>
<evidence type="ECO:0000313" key="2">
    <source>
        <dbReference type="EMBL" id="GBF82952.1"/>
    </source>
</evidence>
<proteinExistence type="predicted"/>
<keyword evidence="3" id="KW-1185">Reference proteome</keyword>
<feature type="transmembrane region" description="Helical" evidence="1">
    <location>
        <begin position="242"/>
        <end position="271"/>
    </location>
</feature>
<evidence type="ECO:0000313" key="3">
    <source>
        <dbReference type="Proteomes" id="UP000287247"/>
    </source>
</evidence>
<dbReference type="AlphaFoldDB" id="A0A401INX6"/>
<protein>
    <submittedName>
        <fullName evidence="2">Membrane protein</fullName>
    </submittedName>
</protein>
<organism evidence="2 3">
    <name type="scientific">Aphanothece sacrum FPU1</name>
    <dbReference type="NCBI Taxonomy" id="1920663"/>
    <lineage>
        <taxon>Bacteria</taxon>
        <taxon>Bacillati</taxon>
        <taxon>Cyanobacteriota</taxon>
        <taxon>Cyanophyceae</taxon>
        <taxon>Oscillatoriophycideae</taxon>
        <taxon>Chroococcales</taxon>
        <taxon>Aphanothecaceae</taxon>
        <taxon>Aphanothece</taxon>
    </lineage>
</organism>
<gene>
    <name evidence="2" type="ORF">AsFPU1_4386</name>
</gene>
<keyword evidence="1" id="KW-0472">Membrane</keyword>
<feature type="transmembrane region" description="Helical" evidence="1">
    <location>
        <begin position="445"/>
        <end position="464"/>
    </location>
</feature>
<keyword evidence="1" id="KW-0812">Transmembrane</keyword>
<feature type="transmembrane region" description="Helical" evidence="1">
    <location>
        <begin position="283"/>
        <end position="306"/>
    </location>
</feature>
<feature type="transmembrane region" description="Helical" evidence="1">
    <location>
        <begin position="485"/>
        <end position="507"/>
    </location>
</feature>
<reference evidence="3" key="1">
    <citation type="submission" date="2017-05" db="EMBL/GenBank/DDBJ databases">
        <title>Physiological properties and genetic analysis related to exopolysaccharide production of fresh-water unicellular cyanobacterium Aphanothece sacrum, Suizenji Nori, that has been cultured as a food source in Japan.</title>
        <authorList>
            <person name="Kanesaki Y."/>
            <person name="Yoshikawa S."/>
            <person name="Ohki K."/>
        </authorList>
    </citation>
    <scope>NUCLEOTIDE SEQUENCE [LARGE SCALE GENOMIC DNA]</scope>
    <source>
        <strain evidence="3">FPU1</strain>
    </source>
</reference>
<keyword evidence="1" id="KW-1133">Transmembrane helix</keyword>
<feature type="transmembrane region" description="Helical" evidence="1">
    <location>
        <begin position="54"/>
        <end position="74"/>
    </location>
</feature>
<dbReference type="Proteomes" id="UP000287247">
    <property type="component" value="Unassembled WGS sequence"/>
</dbReference>
<accession>A0A401INX6</accession>
<feature type="transmembrane region" description="Helical" evidence="1">
    <location>
        <begin position="163"/>
        <end position="182"/>
    </location>
</feature>
<dbReference type="EMBL" id="BDQK01000018">
    <property type="protein sequence ID" value="GBF82952.1"/>
    <property type="molecule type" value="Genomic_DNA"/>
</dbReference>
<feature type="transmembrane region" description="Helical" evidence="1">
    <location>
        <begin position="80"/>
        <end position="102"/>
    </location>
</feature>